<keyword evidence="3" id="KW-0863">Zinc-finger</keyword>
<evidence type="ECO:0000256" key="5">
    <source>
        <dbReference type="SAM" id="MobiDB-lite"/>
    </source>
</evidence>
<dbReference type="PROSITE" id="PS50082">
    <property type="entry name" value="WD_REPEATS_2"/>
    <property type="match status" value="2"/>
</dbReference>
<name>A0AA43QU66_9LECA</name>
<dbReference type="PROSITE" id="PS50089">
    <property type="entry name" value="ZF_RING_2"/>
    <property type="match status" value="1"/>
</dbReference>
<comment type="caution">
    <text evidence="7">The sequence shown here is derived from an EMBL/GenBank/DDBJ whole genome shotgun (WGS) entry which is preliminary data.</text>
</comment>
<keyword evidence="1 4" id="KW-0853">WD repeat</keyword>
<evidence type="ECO:0000256" key="4">
    <source>
        <dbReference type="PROSITE-ProRule" id="PRU00221"/>
    </source>
</evidence>
<dbReference type="SUPFAM" id="SSF50978">
    <property type="entry name" value="WD40 repeat-like"/>
    <property type="match status" value="1"/>
</dbReference>
<proteinExistence type="predicted"/>
<dbReference type="InterPro" id="IPR049566">
    <property type="entry name" value="WDR59_RTC1-like_RING_Znf"/>
</dbReference>
<dbReference type="GO" id="GO:0034198">
    <property type="term" value="P:cellular response to amino acid starvation"/>
    <property type="evidence" value="ECO:0007669"/>
    <property type="project" value="TreeGrafter"/>
</dbReference>
<dbReference type="InterPro" id="IPR001680">
    <property type="entry name" value="WD40_rpt"/>
</dbReference>
<dbReference type="InterPro" id="IPR036322">
    <property type="entry name" value="WD40_repeat_dom_sf"/>
</dbReference>
<feature type="compositionally biased region" description="Basic and acidic residues" evidence="5">
    <location>
        <begin position="1363"/>
        <end position="1376"/>
    </location>
</feature>
<feature type="compositionally biased region" description="Low complexity" evidence="5">
    <location>
        <begin position="978"/>
        <end position="989"/>
    </location>
</feature>
<feature type="region of interest" description="Disordered" evidence="5">
    <location>
        <begin position="978"/>
        <end position="1103"/>
    </location>
</feature>
<feature type="repeat" description="WD" evidence="4">
    <location>
        <begin position="200"/>
        <end position="242"/>
    </location>
</feature>
<dbReference type="GO" id="GO:0005774">
    <property type="term" value="C:vacuolar membrane"/>
    <property type="evidence" value="ECO:0007669"/>
    <property type="project" value="TreeGrafter"/>
</dbReference>
<dbReference type="PANTHER" id="PTHR46170:SF1">
    <property type="entry name" value="GATOR COMPLEX PROTEIN WDR59"/>
    <property type="match status" value="1"/>
</dbReference>
<dbReference type="Proteomes" id="UP001161017">
    <property type="component" value="Unassembled WGS sequence"/>
</dbReference>
<dbReference type="InterPro" id="IPR001841">
    <property type="entry name" value="Znf_RING"/>
</dbReference>
<feature type="compositionally biased region" description="Polar residues" evidence="5">
    <location>
        <begin position="1014"/>
        <end position="1025"/>
    </location>
</feature>
<dbReference type="GO" id="GO:0008270">
    <property type="term" value="F:zinc ion binding"/>
    <property type="evidence" value="ECO:0007669"/>
    <property type="project" value="UniProtKB-KW"/>
</dbReference>
<dbReference type="EMBL" id="JAPUFD010000020">
    <property type="protein sequence ID" value="MDI1492655.1"/>
    <property type="molecule type" value="Genomic_DNA"/>
</dbReference>
<keyword evidence="2" id="KW-0677">Repeat</keyword>
<dbReference type="GO" id="GO:0035591">
    <property type="term" value="F:signaling adaptor activity"/>
    <property type="evidence" value="ECO:0007669"/>
    <property type="project" value="TreeGrafter"/>
</dbReference>
<keyword evidence="3" id="KW-0479">Metal-binding</keyword>
<gene>
    <name evidence="7" type="ORF">OHK93_004437</name>
</gene>
<feature type="compositionally biased region" description="Low complexity" evidence="5">
    <location>
        <begin position="695"/>
        <end position="705"/>
    </location>
</feature>
<evidence type="ECO:0000313" key="8">
    <source>
        <dbReference type="Proteomes" id="UP001161017"/>
    </source>
</evidence>
<dbReference type="InterPro" id="IPR015943">
    <property type="entry name" value="WD40/YVTN_repeat-like_dom_sf"/>
</dbReference>
<dbReference type="GO" id="GO:0035859">
    <property type="term" value="C:Seh1-associated complex"/>
    <property type="evidence" value="ECO:0007669"/>
    <property type="project" value="TreeGrafter"/>
</dbReference>
<evidence type="ECO:0000256" key="3">
    <source>
        <dbReference type="PROSITE-ProRule" id="PRU00175"/>
    </source>
</evidence>
<feature type="region of interest" description="Disordered" evidence="5">
    <location>
        <begin position="1430"/>
        <end position="1451"/>
    </location>
</feature>
<feature type="domain" description="RING-type" evidence="6">
    <location>
        <begin position="1235"/>
        <end position="1282"/>
    </location>
</feature>
<evidence type="ECO:0000259" key="6">
    <source>
        <dbReference type="PROSITE" id="PS50089"/>
    </source>
</evidence>
<dbReference type="Pfam" id="PF00400">
    <property type="entry name" value="WD40"/>
    <property type="match status" value="2"/>
</dbReference>
<feature type="region of interest" description="Disordered" evidence="5">
    <location>
        <begin position="1353"/>
        <end position="1391"/>
    </location>
</feature>
<evidence type="ECO:0000256" key="1">
    <source>
        <dbReference type="ARBA" id="ARBA00022574"/>
    </source>
</evidence>
<sequence length="1451" mass="158493">MSFSKEPASAFDSETFGKDGSFHLDKPVGSASISPCGRDIVLASRQGLHIIDLDSPYAPPRHLAHHTPWEVADVQWSPFADRDHWVVSTSNQKALVWNLNMVNTTSSIEHVLHGHKRAITDINFSAHHPDILATCAVDSYVLCWDLRRPTKQPAMTFCDWFAGATQVKWNRIDSNILASSHDKFLKIWDIRKGAHALKTIAAHQTKIYGVDWDRRDARKLATCSLDQTVKLWNYNHSDEEPEATIYTPFPVWRARYTPFGSGLVALPQRGDHDLHLYDRRQDFNASNQIANPSHRFSGHRDQVKEFLWRPRGTVTNFVDEREFQLVSWGTDRLLRLHEVNNDVLAKVGYTKGMEIERKFNFTRRGAPYKTFRDAPTHNEDQDFPDFLSTFGDSHAIMSGPSPGMKGGAITTAHGYGTRGFMSSIDNTKTTSPKNLDPVSWMRGVRIGKRAASSSGLVDAAGSLVSPDLKPTAMWDVFETLGEEITNSLDKFPNVKPEHSYPAKAAPSMTLDKTVSLDNETITAIKSDVGELADRFLSQQRHSLEAILRYLLGEHNLEESLSWLSNRGDPDSQAIAIESSSSDDDEDEVSRYVPPTSNGVESHDSATAVNNTLYNVPKARSCGAHWSNTGHLVCFFPAKQGTEPSLLSQSLSGEARLRGKELFEGFGRLQRSHQRKRPTSTLGTVVTDDSDDESFELSSSSDSSSSGAVGLQTTQLRPIVPWAAFGGAADQDLALDTSQKSVGETGQPSTAASKGTAFISTHDLRRLIPVKEELGRRYRIQRGYEAAIENAHIAEDEGFLELADTWNICALMLEDMKTGKSTLSPGDSKERLLEPDHGFPALPANDSAIDLSQDEDSPLSSTPMAFVVGSLAQQCFVSSLLQYYEMLGDVQMLAMLSCVLDQGFDLFARSSGTQKVLPDASRVDAPGAGLPKQRSITRDLDPTPLTSEPQKEQDQLDFPKIANLQQLKSLSASVASSVSPASSLGSASSPNLKPQQASLTGLSLSPEDLRPTPRTHFNLTTSTSSMPRAFQSIRSAASSPPSGFPKKPPNAAGAYPTSAHPGAAWTPHWINRSSTNTSDESRTLLPVPDTENIENSGESDFVEPPGVSCISLNQDQFYNDRSPNVSLLDPNQRFKYGLWRESYAHMLGVWDLPIERTEILNFDTTFIPRSTNELSGVGLSHASVTPEKSIEIGEASAVPLKIAMRCNNCFAYSPIDRTKSSKACHNCHRLLRPPKCTLCNKSILGLAAPCLKCGHSLHFACRKKMLTSGSFSAQTSRNSFKCPTGCGCVCSEQNIIDVEPPYIVEGPATSKIPQRPSFSHRAPPHRKVSSTASLFSGGATSPAASFALGESFGSVPAGSSSSIGDRETRTAAMERDTGTSTTDLPNEQEQAGWENEAAHARLARMLTRRSRGSADGRGGNVNGMEERVREGAAVGSRGLRGSASHVFRKGGA</sequence>
<feature type="compositionally biased region" description="Low complexity" evidence="5">
    <location>
        <begin position="1353"/>
        <end position="1362"/>
    </location>
</feature>
<dbReference type="PROSITE" id="PS50294">
    <property type="entry name" value="WD_REPEATS_REGION"/>
    <property type="match status" value="1"/>
</dbReference>
<protein>
    <recommendedName>
        <fullName evidence="6">RING-type domain-containing protein</fullName>
    </recommendedName>
</protein>
<feature type="region of interest" description="Disordered" evidence="5">
    <location>
        <begin position="917"/>
        <end position="955"/>
    </location>
</feature>
<feature type="repeat" description="WD" evidence="4">
    <location>
        <begin position="112"/>
        <end position="147"/>
    </location>
</feature>
<evidence type="ECO:0000256" key="2">
    <source>
        <dbReference type="ARBA" id="ARBA00022737"/>
    </source>
</evidence>
<feature type="compositionally biased region" description="Polar residues" evidence="5">
    <location>
        <begin position="990"/>
        <end position="1002"/>
    </location>
</feature>
<feature type="region of interest" description="Disordered" evidence="5">
    <location>
        <begin position="1305"/>
        <end position="1333"/>
    </location>
</feature>
<evidence type="ECO:0000313" key="7">
    <source>
        <dbReference type="EMBL" id="MDI1492655.1"/>
    </source>
</evidence>
<dbReference type="InterPro" id="IPR049567">
    <property type="entry name" value="WDR59-like"/>
</dbReference>
<dbReference type="Pfam" id="PF17120">
    <property type="entry name" value="zf-RING_16"/>
    <property type="match status" value="1"/>
</dbReference>
<accession>A0AA43QU66</accession>
<keyword evidence="3" id="KW-0862">Zinc</keyword>
<feature type="region of interest" description="Disordered" evidence="5">
    <location>
        <begin position="571"/>
        <end position="602"/>
    </location>
</feature>
<feature type="compositionally biased region" description="Polar residues" evidence="5">
    <location>
        <begin position="1377"/>
        <end position="1388"/>
    </location>
</feature>
<keyword evidence="8" id="KW-1185">Reference proteome</keyword>
<dbReference type="Gene3D" id="2.130.10.10">
    <property type="entry name" value="YVTN repeat-like/Quinoprotein amine dehydrogenase"/>
    <property type="match status" value="2"/>
</dbReference>
<dbReference type="GO" id="GO:1904263">
    <property type="term" value="P:positive regulation of TORC1 signaling"/>
    <property type="evidence" value="ECO:0007669"/>
    <property type="project" value="TreeGrafter"/>
</dbReference>
<reference evidence="7" key="1">
    <citation type="journal article" date="2023" name="Genome Biol. Evol.">
        <title>First Whole Genome Sequence and Flow Cytometry Genome Size Data for the Lichen-Forming Fungus Ramalina farinacea (Ascomycota).</title>
        <authorList>
            <person name="Llewellyn T."/>
            <person name="Mian S."/>
            <person name="Hill R."/>
            <person name="Leitch I.J."/>
            <person name="Gaya E."/>
        </authorList>
    </citation>
    <scope>NUCLEOTIDE SEQUENCE</scope>
    <source>
        <strain evidence="7">LIQ254RAFAR</strain>
    </source>
</reference>
<organism evidence="7 8">
    <name type="scientific">Ramalina farinacea</name>
    <dbReference type="NCBI Taxonomy" id="258253"/>
    <lineage>
        <taxon>Eukaryota</taxon>
        <taxon>Fungi</taxon>
        <taxon>Dikarya</taxon>
        <taxon>Ascomycota</taxon>
        <taxon>Pezizomycotina</taxon>
        <taxon>Lecanoromycetes</taxon>
        <taxon>OSLEUM clade</taxon>
        <taxon>Lecanoromycetidae</taxon>
        <taxon>Lecanorales</taxon>
        <taxon>Lecanorineae</taxon>
        <taxon>Ramalinaceae</taxon>
        <taxon>Ramalina</taxon>
    </lineage>
</organism>
<feature type="region of interest" description="Disordered" evidence="5">
    <location>
        <begin position="667"/>
        <end position="709"/>
    </location>
</feature>
<dbReference type="SMART" id="SM00320">
    <property type="entry name" value="WD40"/>
    <property type="match status" value="6"/>
</dbReference>
<dbReference type="PANTHER" id="PTHR46170">
    <property type="entry name" value="GATOR COMPLEX PROTEIN WDR59"/>
    <property type="match status" value="1"/>
</dbReference>